<sequence length="142" mass="15349">MKLRTGLAAVLSLWPLTALAAFAGPVEIDVRNVPDNTGMVRVALCSEDEFLKPTCKFHGEVQSSTPTVAITLDNVPEGVYAVQAYQDRNGNAKLDKSFFGIPQEPIGFSRNPVLRFGPPTFEQCAVKLTQGGGKLDVTLITR</sequence>
<feature type="signal peptide" evidence="1">
    <location>
        <begin position="1"/>
        <end position="20"/>
    </location>
</feature>
<name>A0ABT1CJF5_9PROT</name>
<evidence type="ECO:0000313" key="2">
    <source>
        <dbReference type="EMBL" id="MCO6160998.1"/>
    </source>
</evidence>
<keyword evidence="3" id="KW-1185">Reference proteome</keyword>
<proteinExistence type="predicted"/>
<keyword evidence="1" id="KW-0732">Signal</keyword>
<dbReference type="Proteomes" id="UP001523401">
    <property type="component" value="Unassembled WGS sequence"/>
</dbReference>
<comment type="caution">
    <text evidence="2">The sequence shown here is derived from an EMBL/GenBank/DDBJ whole genome shotgun (WGS) entry which is preliminary data.</text>
</comment>
<evidence type="ECO:0000313" key="3">
    <source>
        <dbReference type="Proteomes" id="UP001523401"/>
    </source>
</evidence>
<gene>
    <name evidence="2" type="ORF">NF685_13235</name>
</gene>
<evidence type="ECO:0000256" key="1">
    <source>
        <dbReference type="SAM" id="SignalP"/>
    </source>
</evidence>
<reference evidence="2 3" key="1">
    <citation type="submission" date="2022-06" db="EMBL/GenBank/DDBJ databases">
        <title>Whole-genome of Asaia lannensis strain LMG 27011T.</title>
        <authorList>
            <person name="Sombolestani A."/>
        </authorList>
    </citation>
    <scope>NUCLEOTIDE SEQUENCE [LARGE SCALE GENOMIC DNA]</scope>
    <source>
        <strain evidence="2 3">NBRC 102526</strain>
    </source>
</reference>
<organism evidence="2 3">
    <name type="scientific">Asaia lannensis NBRC 102526</name>
    <dbReference type="NCBI Taxonomy" id="1307926"/>
    <lineage>
        <taxon>Bacteria</taxon>
        <taxon>Pseudomonadati</taxon>
        <taxon>Pseudomonadota</taxon>
        <taxon>Alphaproteobacteria</taxon>
        <taxon>Acetobacterales</taxon>
        <taxon>Acetobacteraceae</taxon>
        <taxon>Asaia</taxon>
    </lineage>
</organism>
<feature type="chain" id="PRO_5045838705" evidence="1">
    <location>
        <begin position="21"/>
        <end position="142"/>
    </location>
</feature>
<protein>
    <submittedName>
        <fullName evidence="2">DUF2141 domain-containing protein</fullName>
    </submittedName>
</protein>
<dbReference type="RefSeq" id="WP_252849980.1">
    <property type="nucleotide sequence ID" value="NZ_BAPW01000047.1"/>
</dbReference>
<dbReference type="InterPro" id="IPR018673">
    <property type="entry name" value="DUF2141"/>
</dbReference>
<dbReference type="Pfam" id="PF09912">
    <property type="entry name" value="DUF2141"/>
    <property type="match status" value="1"/>
</dbReference>
<dbReference type="EMBL" id="JAMXQU010000012">
    <property type="protein sequence ID" value="MCO6160998.1"/>
    <property type="molecule type" value="Genomic_DNA"/>
</dbReference>
<accession>A0ABT1CJF5</accession>